<dbReference type="InterPro" id="IPR011989">
    <property type="entry name" value="ARM-like"/>
</dbReference>
<dbReference type="EMBL" id="SNRW01013807">
    <property type="protein sequence ID" value="KAA6372193.1"/>
    <property type="molecule type" value="Genomic_DNA"/>
</dbReference>
<accession>A0A5J4UPD7</accession>
<dbReference type="InterPro" id="IPR016024">
    <property type="entry name" value="ARM-type_fold"/>
</dbReference>
<gene>
    <name evidence="2" type="ORF">EZS28_032280</name>
</gene>
<sequence length="417" mass="47703">MNLNQSIIDHKSTDKSTDNLKKEIVNLTKTKIDIQSSDKTADNIKEETVNLTKQTNNIKSSVKTTDKLKEENENSTKTVNDIEKPSKQDIDKQELDCDNIQLMLQKQGFVYREKLIQTGIAEKLIIGFEKGNTSIISPSCLKVLSSITIPDDDSIGNIFIKRKSFSALLKLFSHSDINITEQAIKILYSIIVNIHKSDIPNTNRDLYFTILNETGGIKYFFELFDQKRSKYSRDLSALCAGIMYEYKNVSHQFVDSEILEQILSISQHDDDQIKTIAQQVYDSILKTKRILKKTITKLDMELLVQSLKQPLEGTKDELTRYRKNDETVLELVNTGVIQQILNILESNDIRTILLSLVDVVYQAINFSSDEVVQKIIDMNPYDGLIRLLDHSDYRFRDYAISAIYDLLLVGARQTKAI</sequence>
<dbReference type="AlphaFoldDB" id="A0A5J4UPD7"/>
<protein>
    <submittedName>
        <fullName evidence="2">Uncharacterized protein</fullName>
    </submittedName>
</protein>
<reference evidence="2 3" key="1">
    <citation type="submission" date="2019-03" db="EMBL/GenBank/DDBJ databases">
        <title>Single cell metagenomics reveals metabolic interactions within the superorganism composed of flagellate Streblomastix strix and complex community of Bacteroidetes bacteria on its surface.</title>
        <authorList>
            <person name="Treitli S.C."/>
            <person name="Kolisko M."/>
            <person name="Husnik F."/>
            <person name="Keeling P."/>
            <person name="Hampl V."/>
        </authorList>
    </citation>
    <scope>NUCLEOTIDE SEQUENCE [LARGE SCALE GENOMIC DNA]</scope>
    <source>
        <strain evidence="2">ST1C</strain>
    </source>
</reference>
<dbReference type="SUPFAM" id="SSF48371">
    <property type="entry name" value="ARM repeat"/>
    <property type="match status" value="1"/>
</dbReference>
<comment type="caution">
    <text evidence="2">The sequence shown here is derived from an EMBL/GenBank/DDBJ whole genome shotgun (WGS) entry which is preliminary data.</text>
</comment>
<feature type="region of interest" description="Disordered" evidence="1">
    <location>
        <begin position="64"/>
        <end position="87"/>
    </location>
</feature>
<dbReference type="Proteomes" id="UP000324800">
    <property type="component" value="Unassembled WGS sequence"/>
</dbReference>
<organism evidence="2 3">
    <name type="scientific">Streblomastix strix</name>
    <dbReference type="NCBI Taxonomy" id="222440"/>
    <lineage>
        <taxon>Eukaryota</taxon>
        <taxon>Metamonada</taxon>
        <taxon>Preaxostyla</taxon>
        <taxon>Oxymonadida</taxon>
        <taxon>Streblomastigidae</taxon>
        <taxon>Streblomastix</taxon>
    </lineage>
</organism>
<proteinExistence type="predicted"/>
<feature type="non-terminal residue" evidence="2">
    <location>
        <position position="417"/>
    </location>
</feature>
<evidence type="ECO:0000256" key="1">
    <source>
        <dbReference type="SAM" id="MobiDB-lite"/>
    </source>
</evidence>
<dbReference type="Gene3D" id="1.25.10.10">
    <property type="entry name" value="Leucine-rich Repeat Variant"/>
    <property type="match status" value="2"/>
</dbReference>
<evidence type="ECO:0000313" key="3">
    <source>
        <dbReference type="Proteomes" id="UP000324800"/>
    </source>
</evidence>
<evidence type="ECO:0000313" key="2">
    <source>
        <dbReference type="EMBL" id="KAA6372193.1"/>
    </source>
</evidence>
<name>A0A5J4UPD7_9EUKA</name>